<keyword evidence="3" id="KW-1185">Reference proteome</keyword>
<accession>A0A2U9IR80</accession>
<sequence length="494" mass="57320">MELQNFYNQFSELNIMRIYIASWGDPSGWRPVDYIHYQDEEKKIRSLSSVSFFDKHYNNKNDNQNDIETFYILVQDSVLFTNPKRDIDGIVVNCAQQVKAYETHDSGKLIWLQEPPSTYEDLVKTIQDYVQCILRGQGIRRKTQVIVVPSNITVIRKSSQDGSYLRFSSSSNYDFMYSMALMSLYENAVKNGSREPAESNNSNNRPVKIVVDTTHGINYFAIMTTELARDLAGFLSIKIGGRVNVEFWNAIMKSTEEYLVTKVATWDRVGIRDVKVFNKGQRPVYRALSLNSPLALIYVMSELRNSNNSWTLDARSAYKRIKLLQANGLEIKYNLEQQDYKKLDSTYMAFLIDVLMEKFGKSLVFPVSYEVLLRLKDEVYGLVSETAKDIIEYELNNLYRGVSLKIKELMEKGDKIREVYKFKYTEIIKYGGNQETTEGKDENLDKAERNMRAHAGLLRDYVCVECHKLKDEELEISLSYDNWESVKKILEHGK</sequence>
<dbReference type="AlphaFoldDB" id="A0A2U9IR80"/>
<name>A0A2U9IR80_9CREN</name>
<dbReference type="InterPro" id="IPR052875">
    <property type="entry name" value="CRISPR_assoc_ribonuclease"/>
</dbReference>
<dbReference type="Gene3D" id="3.40.50.10640">
    <property type="entry name" value="SSO1389-like"/>
    <property type="match status" value="1"/>
</dbReference>
<evidence type="ECO:0000313" key="3">
    <source>
        <dbReference type="Proteomes" id="UP000247586"/>
    </source>
</evidence>
<reference evidence="3" key="2">
    <citation type="submission" date="2020-03" db="EMBL/GenBank/DDBJ databases">
        <title>Complete Genome Sequences of Extremely Thermoacidophilic, Metal-Mobilizing Type-Strain Members of the Archaeal Family Sulfolobaceae: Acidianus brierleyi DSM-1651T, Acidianus sulfidivorans DSM-18786T, Metallosphaera hakonensis DSM-7519T, and Metallosphaera prunae DSM-10039T.</title>
        <authorList>
            <person name="Counts J.A."/>
            <person name="Kelly R.M."/>
        </authorList>
    </citation>
    <scope>NUCLEOTIDE SEQUENCE [LARGE SCALE GENOMIC DNA]</scope>
    <source>
        <strain evidence="3">HO1-1</strain>
    </source>
</reference>
<protein>
    <recommendedName>
        <fullName evidence="1">CRISPR system endoribonuclease Csx1 CARF domain-containing protein</fullName>
    </recommendedName>
</protein>
<dbReference type="Pfam" id="PF22230">
    <property type="entry name" value="Csx1_CARF"/>
    <property type="match status" value="1"/>
</dbReference>
<evidence type="ECO:0000313" key="2">
    <source>
        <dbReference type="EMBL" id="AWR98551.1"/>
    </source>
</evidence>
<dbReference type="SUPFAM" id="SSF160980">
    <property type="entry name" value="SSO1389-like"/>
    <property type="match status" value="1"/>
</dbReference>
<dbReference type="InterPro" id="IPR013383">
    <property type="entry name" value="CRISPR-assoc_prot_DxTHG_CS"/>
</dbReference>
<dbReference type="Proteomes" id="UP000247586">
    <property type="component" value="Chromosome"/>
</dbReference>
<reference evidence="3" key="3">
    <citation type="submission" date="2020-03" db="EMBL/GenBank/DDBJ databases">
        <title>Sequencing and Assembly of Multiple Reported Metal-Biooxidizing Members of the Extremely Thermoacidophilic Archaeal Family Sulfolobaceae.</title>
        <authorList>
            <person name="Counts J.A."/>
            <person name="Kelly R.M."/>
        </authorList>
    </citation>
    <scope>NUCLEOTIDE SEQUENCE [LARGE SCALE GENOMIC DNA]</scope>
    <source>
        <strain evidence="3">HO1-1</strain>
    </source>
</reference>
<dbReference type="InterPro" id="IPR053857">
    <property type="entry name" value="Csx1_CARF"/>
</dbReference>
<gene>
    <name evidence="2" type="ORF">DFR87_01225</name>
</gene>
<feature type="domain" description="CRISPR system endoribonuclease Csx1 CARF" evidence="1">
    <location>
        <begin position="18"/>
        <end position="250"/>
    </location>
</feature>
<evidence type="ECO:0000259" key="1">
    <source>
        <dbReference type="Pfam" id="PF22230"/>
    </source>
</evidence>
<dbReference type="STRING" id="1293036.GCA_001315825_02384"/>
<dbReference type="KEGG" id="mhk:DFR87_01225"/>
<organism evidence="2 3">
    <name type="scientific">Metallosphaera hakonensis JCM 8857 = DSM 7519</name>
    <dbReference type="NCBI Taxonomy" id="1293036"/>
    <lineage>
        <taxon>Archaea</taxon>
        <taxon>Thermoproteota</taxon>
        <taxon>Thermoprotei</taxon>
        <taxon>Sulfolobales</taxon>
        <taxon>Sulfolobaceae</taxon>
        <taxon>Metallosphaera</taxon>
    </lineage>
</organism>
<reference evidence="2 3" key="1">
    <citation type="submission" date="2018-05" db="EMBL/GenBank/DDBJ databases">
        <title>Complete Genome Sequences of Extremely Thermoacidophilic, Metal-Mobilizing Type-Strain Members of the Archaeal Family Sulfolobaceae: Acidianus brierleyi DSM-1651T, Acidianus sulfidivorans DSM-18786T, Metallosphaera hakonensis DSM-7519T, and Metallosphaera prunae DSM-10039T.</title>
        <authorList>
            <person name="Counts J.A."/>
            <person name="Kelly R.M."/>
        </authorList>
    </citation>
    <scope>NUCLEOTIDE SEQUENCE [LARGE SCALE GENOMIC DNA]</scope>
    <source>
        <strain evidence="2 3">HO1-1</strain>
    </source>
</reference>
<proteinExistence type="predicted"/>
<dbReference type="EMBL" id="CP029287">
    <property type="protein sequence ID" value="AWR98551.1"/>
    <property type="molecule type" value="Genomic_DNA"/>
</dbReference>
<dbReference type="NCBIfam" id="TIGR02549">
    <property type="entry name" value="CRISPR_DxTHG"/>
    <property type="match status" value="1"/>
</dbReference>
<dbReference type="PANTHER" id="PTHR37169">
    <property type="entry name" value="CRISPR SYSTEM ENDORIBONUCLEASE CSX1-RELATED"/>
    <property type="match status" value="1"/>
</dbReference>
<dbReference type="PANTHER" id="PTHR37169:SF1">
    <property type="entry name" value="CRISPR SYSTEM ENDORIBONUCLEASE CSX1"/>
    <property type="match status" value="1"/>
</dbReference>